<dbReference type="Gene3D" id="1.25.10.10">
    <property type="entry name" value="Leucine-rich Repeat Variant"/>
    <property type="match status" value="1"/>
</dbReference>
<dbReference type="AlphaFoldDB" id="A0AA43QLB1"/>
<dbReference type="PANTHER" id="PTHR10182">
    <property type="entry name" value="CALCIUM-BINDING PROTEIN 39-RELATED"/>
    <property type="match status" value="1"/>
</dbReference>
<dbReference type="Pfam" id="PF08569">
    <property type="entry name" value="Mo25"/>
    <property type="match status" value="1"/>
</dbReference>
<dbReference type="InterPro" id="IPR011989">
    <property type="entry name" value="ARM-like"/>
</dbReference>
<dbReference type="GO" id="GO:0035556">
    <property type="term" value="P:intracellular signal transduction"/>
    <property type="evidence" value="ECO:0007669"/>
    <property type="project" value="TreeGrafter"/>
</dbReference>
<gene>
    <name evidence="2" type="primary">HYM1</name>
    <name evidence="2" type="ORF">OHK93_006684</name>
</gene>
<dbReference type="InterPro" id="IPR013878">
    <property type="entry name" value="Mo25"/>
</dbReference>
<evidence type="ECO:0000313" key="3">
    <source>
        <dbReference type="Proteomes" id="UP001161017"/>
    </source>
</evidence>
<evidence type="ECO:0000256" key="1">
    <source>
        <dbReference type="ARBA" id="ARBA00011012"/>
    </source>
</evidence>
<accession>A0AA43QLB1</accession>
<dbReference type="GO" id="GO:0005737">
    <property type="term" value="C:cytoplasm"/>
    <property type="evidence" value="ECO:0007669"/>
    <property type="project" value="UniProtKB-ARBA"/>
</dbReference>
<reference evidence="2" key="1">
    <citation type="journal article" date="2023" name="Genome Biol. Evol.">
        <title>First Whole Genome Sequence and Flow Cytometry Genome Size Data for the Lichen-Forming Fungus Ramalina farinacea (Ascomycota).</title>
        <authorList>
            <person name="Llewellyn T."/>
            <person name="Mian S."/>
            <person name="Hill R."/>
            <person name="Leitch I.J."/>
            <person name="Gaya E."/>
        </authorList>
    </citation>
    <scope>NUCLEOTIDE SEQUENCE</scope>
    <source>
        <strain evidence="2">LIQ254RAFAR</strain>
    </source>
</reference>
<comment type="similarity">
    <text evidence="1">Belongs to the Mo25 family.</text>
</comment>
<dbReference type="FunFam" id="1.25.10.10:FF:000257">
    <property type="entry name" value="Conidiophore development protein hymA"/>
    <property type="match status" value="1"/>
</dbReference>
<comment type="caution">
    <text evidence="2">The sequence shown here is derived from an EMBL/GenBank/DDBJ whole genome shotgun (WGS) entry which is preliminary data.</text>
</comment>
<proteinExistence type="inferred from homology"/>
<dbReference type="Proteomes" id="UP001161017">
    <property type="component" value="Unassembled WGS sequence"/>
</dbReference>
<dbReference type="EMBL" id="JAPUFD010000005">
    <property type="protein sequence ID" value="MDI1487414.1"/>
    <property type="molecule type" value="Genomic_DNA"/>
</dbReference>
<dbReference type="GO" id="GO:0043539">
    <property type="term" value="F:protein serine/threonine kinase activator activity"/>
    <property type="evidence" value="ECO:0007669"/>
    <property type="project" value="TreeGrafter"/>
</dbReference>
<keyword evidence="3" id="KW-1185">Reference proteome</keyword>
<sequence length="369" mass="41982">MNFLPFGRTKASSKYDIVKSTKDLLLRQRQESQTPKAEDELCKNLSQMKLTLQGTQETDSSPPAVAALVTDMLTHDFLLSLAGSIHLLRFESRKDSQTILSYALRFRPPGSTDEDPLALAHVIDERPECIIALCRGYEHRESAMPCGAVLREILKVEHIAAVVLYDESTGGEGEGAGAVVRVNSIEFEKPASGLGVFWRFFGWIDNAAFEASTDAFSTFRELLTRHKGLVANYLDHNFELFFGRYNDMLIQSKSYVTKRQSIKLLGELLLDRANYSIMMKYVDKGEHLKLCMNLLRDERKMVQYEGFHVFKVFVANPNKSDAVRKILTQNRDRLLRFLPGFLDDRTDDDQFLDEKSFLIRQIELLPAPG</sequence>
<name>A0AA43QLB1_9LECA</name>
<evidence type="ECO:0000313" key="2">
    <source>
        <dbReference type="EMBL" id="MDI1487414.1"/>
    </source>
</evidence>
<organism evidence="2 3">
    <name type="scientific">Ramalina farinacea</name>
    <dbReference type="NCBI Taxonomy" id="258253"/>
    <lineage>
        <taxon>Eukaryota</taxon>
        <taxon>Fungi</taxon>
        <taxon>Dikarya</taxon>
        <taxon>Ascomycota</taxon>
        <taxon>Pezizomycotina</taxon>
        <taxon>Lecanoromycetes</taxon>
        <taxon>OSLEUM clade</taxon>
        <taxon>Lecanoromycetidae</taxon>
        <taxon>Lecanorales</taxon>
        <taxon>Lecanorineae</taxon>
        <taxon>Ramalinaceae</taxon>
        <taxon>Ramalina</taxon>
    </lineage>
</organism>
<dbReference type="SUPFAM" id="SSF48371">
    <property type="entry name" value="ARM repeat"/>
    <property type="match status" value="1"/>
</dbReference>
<dbReference type="PANTHER" id="PTHR10182:SF3">
    <property type="entry name" value="PROTEIN MO25"/>
    <property type="match status" value="1"/>
</dbReference>
<protein>
    <submittedName>
        <fullName evidence="2">Hym1p</fullName>
    </submittedName>
</protein>
<dbReference type="InterPro" id="IPR016024">
    <property type="entry name" value="ARM-type_fold"/>
</dbReference>